<evidence type="ECO:0000313" key="8">
    <source>
        <dbReference type="EMBL" id="MDN8599976.1"/>
    </source>
</evidence>
<keyword evidence="2" id="KW-0067">ATP-binding</keyword>
<dbReference type="CDD" id="cd00009">
    <property type="entry name" value="AAA"/>
    <property type="match status" value="1"/>
</dbReference>
<dbReference type="Gene3D" id="1.10.8.60">
    <property type="match status" value="1"/>
</dbReference>
<dbReference type="InterPro" id="IPR025662">
    <property type="entry name" value="Sigma_54_int_dom_ATP-bd_1"/>
</dbReference>
<feature type="domain" description="Sigma-54 factor interaction" evidence="7">
    <location>
        <begin position="328"/>
        <end position="550"/>
    </location>
</feature>
<dbReference type="PANTHER" id="PTHR32071:SF117">
    <property type="entry name" value="PTS-DEPENDENT DIHYDROXYACETONE KINASE OPERON REGULATORY PROTEIN-RELATED"/>
    <property type="match status" value="1"/>
</dbReference>
<dbReference type="Gene3D" id="3.30.450.20">
    <property type="entry name" value="PAS domain"/>
    <property type="match status" value="1"/>
</dbReference>
<evidence type="ECO:0000256" key="2">
    <source>
        <dbReference type="ARBA" id="ARBA00022840"/>
    </source>
</evidence>
<keyword evidence="1" id="KW-0547">Nucleotide-binding</keyword>
<dbReference type="PROSITE" id="PS00676">
    <property type="entry name" value="SIGMA54_INTERACT_2"/>
    <property type="match status" value="1"/>
</dbReference>
<dbReference type="Pfam" id="PF00158">
    <property type="entry name" value="Sigma54_activat"/>
    <property type="match status" value="1"/>
</dbReference>
<evidence type="ECO:0000313" key="9">
    <source>
        <dbReference type="Proteomes" id="UP001174867"/>
    </source>
</evidence>
<dbReference type="InterPro" id="IPR002078">
    <property type="entry name" value="Sigma_54_int"/>
</dbReference>
<dbReference type="CDD" id="cd00130">
    <property type="entry name" value="PAS"/>
    <property type="match status" value="1"/>
</dbReference>
<dbReference type="InterPro" id="IPR000014">
    <property type="entry name" value="PAS"/>
</dbReference>
<evidence type="ECO:0000256" key="1">
    <source>
        <dbReference type="ARBA" id="ARBA00022741"/>
    </source>
</evidence>
<keyword evidence="9" id="KW-1185">Reference proteome</keyword>
<keyword evidence="4" id="KW-0238">DNA-binding</keyword>
<dbReference type="RefSeq" id="WP_301699102.1">
    <property type="nucleotide sequence ID" value="NZ_JAUJYW010000004.1"/>
</dbReference>
<name>A0ABT8PW92_9ENTR</name>
<dbReference type="PROSITE" id="PS50045">
    <property type="entry name" value="SIGMA54_INTERACT_4"/>
    <property type="match status" value="1"/>
</dbReference>
<dbReference type="Gene3D" id="3.30.450.40">
    <property type="match status" value="1"/>
</dbReference>
<dbReference type="InterPro" id="IPR025943">
    <property type="entry name" value="Sigma_54_int_dom_ATP-bd_2"/>
</dbReference>
<evidence type="ECO:0000256" key="3">
    <source>
        <dbReference type="ARBA" id="ARBA00023015"/>
    </source>
</evidence>
<dbReference type="SUPFAM" id="SSF46689">
    <property type="entry name" value="Homeodomain-like"/>
    <property type="match status" value="1"/>
</dbReference>
<comment type="caution">
    <text evidence="8">The sequence shown here is derived from an EMBL/GenBank/DDBJ whole genome shotgun (WGS) entry which is preliminary data.</text>
</comment>
<dbReference type="GO" id="GO:0016301">
    <property type="term" value="F:kinase activity"/>
    <property type="evidence" value="ECO:0007669"/>
    <property type="project" value="UniProtKB-KW"/>
</dbReference>
<evidence type="ECO:0000256" key="5">
    <source>
        <dbReference type="ARBA" id="ARBA00023159"/>
    </source>
</evidence>
<dbReference type="Pfam" id="PF00989">
    <property type="entry name" value="PAS"/>
    <property type="match status" value="1"/>
</dbReference>
<dbReference type="InterPro" id="IPR027417">
    <property type="entry name" value="P-loop_NTPase"/>
</dbReference>
<evidence type="ECO:0000256" key="6">
    <source>
        <dbReference type="ARBA" id="ARBA00023163"/>
    </source>
</evidence>
<dbReference type="SMART" id="SM00091">
    <property type="entry name" value="PAS"/>
    <property type="match status" value="1"/>
</dbReference>
<organism evidence="8 9">
    <name type="scientific">Citrobacter enshiensis</name>
    <dbReference type="NCBI Taxonomy" id="2971264"/>
    <lineage>
        <taxon>Bacteria</taxon>
        <taxon>Pseudomonadati</taxon>
        <taxon>Pseudomonadota</taxon>
        <taxon>Gammaproteobacteria</taxon>
        <taxon>Enterobacterales</taxon>
        <taxon>Enterobacteriaceae</taxon>
        <taxon>Citrobacter</taxon>
    </lineage>
</organism>
<dbReference type="InterPro" id="IPR009057">
    <property type="entry name" value="Homeodomain-like_sf"/>
</dbReference>
<proteinExistence type="predicted"/>
<evidence type="ECO:0000256" key="4">
    <source>
        <dbReference type="ARBA" id="ARBA00023125"/>
    </source>
</evidence>
<keyword evidence="8" id="KW-0418">Kinase</keyword>
<dbReference type="Pfam" id="PF02954">
    <property type="entry name" value="HTH_8"/>
    <property type="match status" value="1"/>
</dbReference>
<dbReference type="PROSITE" id="PS00675">
    <property type="entry name" value="SIGMA54_INTERACT_1"/>
    <property type="match status" value="1"/>
</dbReference>
<dbReference type="SUPFAM" id="SSF55785">
    <property type="entry name" value="PYP-like sensor domain (PAS domain)"/>
    <property type="match status" value="1"/>
</dbReference>
<dbReference type="PANTHER" id="PTHR32071">
    <property type="entry name" value="TRANSCRIPTIONAL REGULATORY PROTEIN"/>
    <property type="match status" value="1"/>
</dbReference>
<dbReference type="SMART" id="SM00382">
    <property type="entry name" value="AAA"/>
    <property type="match status" value="1"/>
</dbReference>
<dbReference type="InterPro" id="IPR002197">
    <property type="entry name" value="HTH_Fis"/>
</dbReference>
<keyword evidence="5" id="KW-0010">Activator</keyword>
<sequence>MATLHQTGDNAVSSTVLSASWQRCSKMMQREPWTMPHQAQGLTFDSICRRKTALLALGQAALEDAWEYMSPRGCGLFILDESACILSRCGDPLTLQQLGELGFINGAYCAESLIGTCALSLASALGQPIQTSGEQHFKRKLSGWSFFSTPIFDNHGRQSGSIALCCPVGQEAASDLPLTLAIAREVGNSLLTDNLLTESNRHLNQLYGLLEGMVDGVMAWNEQGTLQFLNAQAARLLHLDAQSGQGKNITDLVTLPVVLQRAIRQMRQLNHVEVTFESQHQFVDAVITLKPIIEAQGASFILLLHPVEQMRQLMTSQLGKVSHTFAQMPGDDPDTRRLLHFGRQAARGRFPVLLCGEEGVGKEQLSQAIHNESERAEGPYIAVNCQLYADTVLGQGDTDGTTEGGRLSRLELANGGTLFLEKIEYLEPELQSALLQVIKQGVLTRLDARRLIPVDVKVIASTTLDLALLVEQNRFSRQLYYALHAFEITIPPLRMRRNSIPALVRNTLARLEKRFSTRLKIEDDAMAQLVDCAWPGNDFELLSVIENIAMSCDNGHIRLSDLPEHLFTERFEEGGTRLPTQLTFAGIEKDAIIHAAKVTGGRVQEMSSVLNIGRTTLWRKLKQYNIDVSQFKRRRQDSR</sequence>
<dbReference type="InterPro" id="IPR035965">
    <property type="entry name" value="PAS-like_dom_sf"/>
</dbReference>
<dbReference type="InterPro" id="IPR003593">
    <property type="entry name" value="AAA+_ATPase"/>
</dbReference>
<keyword evidence="8" id="KW-0808">Transferase</keyword>
<protein>
    <submittedName>
        <fullName evidence="8">Dihydroxyacetone kinase operon transcriptional regulator DhaR</fullName>
    </submittedName>
</protein>
<dbReference type="InterPro" id="IPR013767">
    <property type="entry name" value="PAS_fold"/>
</dbReference>
<dbReference type="Gene3D" id="3.40.50.300">
    <property type="entry name" value="P-loop containing nucleotide triphosphate hydrolases"/>
    <property type="match status" value="1"/>
</dbReference>
<accession>A0ABT8PW92</accession>
<dbReference type="Pfam" id="PF25601">
    <property type="entry name" value="AAA_lid_14"/>
    <property type="match status" value="1"/>
</dbReference>
<dbReference type="SUPFAM" id="SSF52540">
    <property type="entry name" value="P-loop containing nucleoside triphosphate hydrolases"/>
    <property type="match status" value="1"/>
</dbReference>
<keyword evidence="3" id="KW-0805">Transcription regulation</keyword>
<dbReference type="NCBIfam" id="NF008485">
    <property type="entry name" value="PRK11388.1"/>
    <property type="match status" value="1"/>
</dbReference>
<dbReference type="InterPro" id="IPR029016">
    <property type="entry name" value="GAF-like_dom_sf"/>
</dbReference>
<reference evidence="8 9" key="1">
    <citation type="submission" date="2023-07" db="EMBL/GenBank/DDBJ databases">
        <title>Citrobacter selenititolerans sp. nov., isolated from seleniferous soil.</title>
        <authorList>
            <person name="Zhang S."/>
            <person name="Li K."/>
            <person name="Peng J."/>
            <person name="Wang H."/>
            <person name="Sun J."/>
            <person name="Guo Y."/>
        </authorList>
    </citation>
    <scope>NUCLEOTIDE SEQUENCE [LARGE SCALE GENOMIC DNA]</scope>
    <source>
        <strain evidence="8 9">S2-9</strain>
    </source>
</reference>
<dbReference type="InterPro" id="IPR058031">
    <property type="entry name" value="AAA_lid_NorR"/>
</dbReference>
<dbReference type="EMBL" id="JAUJYW010000004">
    <property type="protein sequence ID" value="MDN8599976.1"/>
    <property type="molecule type" value="Genomic_DNA"/>
</dbReference>
<dbReference type="Proteomes" id="UP001174867">
    <property type="component" value="Unassembled WGS sequence"/>
</dbReference>
<evidence type="ECO:0000259" key="7">
    <source>
        <dbReference type="PROSITE" id="PS50045"/>
    </source>
</evidence>
<dbReference type="Gene3D" id="1.10.10.60">
    <property type="entry name" value="Homeodomain-like"/>
    <property type="match status" value="1"/>
</dbReference>
<gene>
    <name evidence="8" type="primary">dhaR</name>
    <name evidence="8" type="ORF">Q0A17_11210</name>
</gene>
<keyword evidence="6" id="KW-0804">Transcription</keyword>